<protein>
    <submittedName>
        <fullName evidence="1">Uncharacterized protein</fullName>
    </submittedName>
</protein>
<dbReference type="AlphaFoldDB" id="A0A835DK31"/>
<evidence type="ECO:0000313" key="1">
    <source>
        <dbReference type="EMBL" id="KAF8407148.1"/>
    </source>
</evidence>
<reference evidence="1 2" key="1">
    <citation type="submission" date="2020-04" db="EMBL/GenBank/DDBJ databases">
        <title>Plant Genome Project.</title>
        <authorList>
            <person name="Zhang R.-G."/>
        </authorList>
    </citation>
    <scope>NUCLEOTIDE SEQUENCE [LARGE SCALE GENOMIC DNA]</scope>
    <source>
        <strain evidence="1">YNK0</strain>
        <tissue evidence="1">Leaf</tissue>
    </source>
</reference>
<dbReference type="Proteomes" id="UP000655225">
    <property type="component" value="Unassembled WGS sequence"/>
</dbReference>
<name>A0A835DK31_TETSI</name>
<accession>A0A835DK31</accession>
<sequence>MDSITKLEKLEKKAYGVRMNPAGRPSLTANGDDERIISRVLHSSDMVILNAESDFIYFAKVMLSATVVETLGTSETFTFPAKRRCECICARILKLDHAFGCIFCKFICISSILHGDPQAAVFVCSIEIENREREFAMDSITKLEKLEKKAYGVRTNPAGRPSLTANGDDERIISRVLHSSDMVILNAESDFIYFAKVMLSATVVETLGTSETFTFPAKRRLHTAVGLKFFLQDNLLERHELKESHILFVCRFRSIATKNALSVSICRCECICARILKLDHAFGCIF</sequence>
<dbReference type="EMBL" id="JABCRI010000004">
    <property type="protein sequence ID" value="KAF8407148.1"/>
    <property type="molecule type" value="Genomic_DNA"/>
</dbReference>
<gene>
    <name evidence="1" type="ORF">HHK36_006274</name>
</gene>
<comment type="caution">
    <text evidence="1">The sequence shown here is derived from an EMBL/GenBank/DDBJ whole genome shotgun (WGS) entry which is preliminary data.</text>
</comment>
<proteinExistence type="predicted"/>
<evidence type="ECO:0000313" key="2">
    <source>
        <dbReference type="Proteomes" id="UP000655225"/>
    </source>
</evidence>
<organism evidence="1 2">
    <name type="scientific">Tetracentron sinense</name>
    <name type="common">Spur-leaf</name>
    <dbReference type="NCBI Taxonomy" id="13715"/>
    <lineage>
        <taxon>Eukaryota</taxon>
        <taxon>Viridiplantae</taxon>
        <taxon>Streptophyta</taxon>
        <taxon>Embryophyta</taxon>
        <taxon>Tracheophyta</taxon>
        <taxon>Spermatophyta</taxon>
        <taxon>Magnoliopsida</taxon>
        <taxon>Trochodendrales</taxon>
        <taxon>Trochodendraceae</taxon>
        <taxon>Tetracentron</taxon>
    </lineage>
</organism>
<keyword evidence="2" id="KW-1185">Reference proteome</keyword>